<dbReference type="RefSeq" id="WP_150077118.1">
    <property type="nucleotide sequence ID" value="NZ_VWOX01000007.1"/>
</dbReference>
<sequence length="463" mass="51429">MKSTGLQLLFVALLLLPQSLLAAEKPNVLFIAVDDLRDTLGCYGNAAVKTPNIDRLGSRGVVFERAYVQYPVCNASRSSFLTGLYPDQTGVTDNRTLLRDVLPDVETFPQRLKGNGWHSAAFGKIFHLGGGRNASLQARWMDLPRSWHTAQAFKATPLGTRKRAGRDLSGGKLKWCHWGAMEGDDDDQPDGQIASAVIAEMERLGDQPWIIGCGFMKPHDPFVAPQKYFDLYPEGSLDLFRDPDGQTPAPPLAVGFGLFGEVFDKFTDAERMEFLRAYYACTSFMDAQVGRVLGALDRLGLRERTLVIFVGDHGYHLGERSWWNKNTLFDRSCRAPLIIAGPGVAPGRTAGLVEFVDLFPTIAEHCGVATPVGRPGVSLWPQLKDAVAPGRESAWTIVVRGNNQRGDSLRTDRWRLTHWSDGAIELYDHASDPQETRNVATRHPDVVERLTAEINRRRSETRK</sequence>
<dbReference type="GO" id="GO:0046872">
    <property type="term" value="F:metal ion binding"/>
    <property type="evidence" value="ECO:0007669"/>
    <property type="project" value="UniProtKB-KW"/>
</dbReference>
<dbReference type="AlphaFoldDB" id="A0A5M6D5D6"/>
<dbReference type="CDD" id="cd16030">
    <property type="entry name" value="iduronate-2-sulfatase"/>
    <property type="match status" value="1"/>
</dbReference>
<accession>A0A5M6D5D6</accession>
<evidence type="ECO:0000256" key="3">
    <source>
        <dbReference type="ARBA" id="ARBA00022723"/>
    </source>
</evidence>
<evidence type="ECO:0000256" key="4">
    <source>
        <dbReference type="ARBA" id="ARBA00022729"/>
    </source>
</evidence>
<proteinExistence type="inferred from homology"/>
<dbReference type="Gene3D" id="3.40.720.10">
    <property type="entry name" value="Alkaline Phosphatase, subunit A"/>
    <property type="match status" value="1"/>
</dbReference>
<evidence type="ECO:0000256" key="1">
    <source>
        <dbReference type="ARBA" id="ARBA00001913"/>
    </source>
</evidence>
<evidence type="ECO:0000256" key="7">
    <source>
        <dbReference type="SAM" id="SignalP"/>
    </source>
</evidence>
<keyword evidence="3" id="KW-0479">Metal-binding</keyword>
<dbReference type="GO" id="GO:0005737">
    <property type="term" value="C:cytoplasm"/>
    <property type="evidence" value="ECO:0007669"/>
    <property type="project" value="TreeGrafter"/>
</dbReference>
<keyword evidence="4 7" id="KW-0732">Signal</keyword>
<organism evidence="9 10">
    <name type="scientific">Roseiconus nitratireducens</name>
    <dbReference type="NCBI Taxonomy" id="2605748"/>
    <lineage>
        <taxon>Bacteria</taxon>
        <taxon>Pseudomonadati</taxon>
        <taxon>Planctomycetota</taxon>
        <taxon>Planctomycetia</taxon>
        <taxon>Pirellulales</taxon>
        <taxon>Pirellulaceae</taxon>
        <taxon>Roseiconus</taxon>
    </lineage>
</organism>
<dbReference type="Proteomes" id="UP000324479">
    <property type="component" value="Unassembled WGS sequence"/>
</dbReference>
<dbReference type="PANTHER" id="PTHR45953:SF1">
    <property type="entry name" value="IDURONATE 2-SULFATASE"/>
    <property type="match status" value="1"/>
</dbReference>
<dbReference type="InterPro" id="IPR035874">
    <property type="entry name" value="IDS"/>
</dbReference>
<feature type="signal peptide" evidence="7">
    <location>
        <begin position="1"/>
        <end position="22"/>
    </location>
</feature>
<evidence type="ECO:0000256" key="6">
    <source>
        <dbReference type="ARBA" id="ARBA00022837"/>
    </source>
</evidence>
<feature type="domain" description="Sulfatase N-terminal" evidence="8">
    <location>
        <begin position="26"/>
        <end position="368"/>
    </location>
</feature>
<evidence type="ECO:0000256" key="2">
    <source>
        <dbReference type="ARBA" id="ARBA00008779"/>
    </source>
</evidence>
<dbReference type="PANTHER" id="PTHR45953">
    <property type="entry name" value="IDURONATE 2-SULFATASE"/>
    <property type="match status" value="1"/>
</dbReference>
<dbReference type="EMBL" id="VWOX01000007">
    <property type="protein sequence ID" value="KAA5542701.1"/>
    <property type="molecule type" value="Genomic_DNA"/>
</dbReference>
<name>A0A5M6D5D6_9BACT</name>
<comment type="similarity">
    <text evidence="2">Belongs to the sulfatase family.</text>
</comment>
<dbReference type="SUPFAM" id="SSF53649">
    <property type="entry name" value="Alkaline phosphatase-like"/>
    <property type="match status" value="1"/>
</dbReference>
<dbReference type="GO" id="GO:0004423">
    <property type="term" value="F:iduronate-2-sulfatase activity"/>
    <property type="evidence" value="ECO:0007669"/>
    <property type="project" value="InterPro"/>
</dbReference>
<keyword evidence="5" id="KW-0378">Hydrolase</keyword>
<evidence type="ECO:0000256" key="5">
    <source>
        <dbReference type="ARBA" id="ARBA00022801"/>
    </source>
</evidence>
<keyword evidence="6" id="KW-0106">Calcium</keyword>
<comment type="cofactor">
    <cofactor evidence="1">
        <name>Ca(2+)</name>
        <dbReference type="ChEBI" id="CHEBI:29108"/>
    </cofactor>
</comment>
<dbReference type="Pfam" id="PF00884">
    <property type="entry name" value="Sulfatase"/>
    <property type="match status" value="1"/>
</dbReference>
<evidence type="ECO:0000313" key="9">
    <source>
        <dbReference type="EMBL" id="KAA5542701.1"/>
    </source>
</evidence>
<protein>
    <submittedName>
        <fullName evidence="9">Sulfatase</fullName>
    </submittedName>
</protein>
<evidence type="ECO:0000313" key="10">
    <source>
        <dbReference type="Proteomes" id="UP000324479"/>
    </source>
</evidence>
<evidence type="ECO:0000259" key="8">
    <source>
        <dbReference type="Pfam" id="PF00884"/>
    </source>
</evidence>
<dbReference type="InterPro" id="IPR000917">
    <property type="entry name" value="Sulfatase_N"/>
</dbReference>
<keyword evidence="10" id="KW-1185">Reference proteome</keyword>
<comment type="caution">
    <text evidence="9">The sequence shown here is derived from an EMBL/GenBank/DDBJ whole genome shotgun (WGS) entry which is preliminary data.</text>
</comment>
<dbReference type="InterPro" id="IPR017850">
    <property type="entry name" value="Alkaline_phosphatase_core_sf"/>
</dbReference>
<reference evidence="9 10" key="1">
    <citation type="submission" date="2019-08" db="EMBL/GenBank/DDBJ databases">
        <authorList>
            <person name="Dhanesh K."/>
            <person name="Kumar G."/>
            <person name="Sasikala C."/>
            <person name="Venkata Ramana C."/>
        </authorList>
    </citation>
    <scope>NUCLEOTIDE SEQUENCE [LARGE SCALE GENOMIC DNA]</scope>
    <source>
        <strain evidence="9 10">JC645</strain>
    </source>
</reference>
<gene>
    <name evidence="9" type="ORF">FYK55_14315</name>
</gene>
<feature type="chain" id="PRO_5024410197" evidence="7">
    <location>
        <begin position="23"/>
        <end position="463"/>
    </location>
</feature>